<accession>A0A0A9FIJ9</accession>
<reference evidence="1" key="1">
    <citation type="submission" date="2014-09" db="EMBL/GenBank/DDBJ databases">
        <authorList>
            <person name="Magalhaes I.L.F."/>
            <person name="Oliveira U."/>
            <person name="Santos F.R."/>
            <person name="Vidigal T.H.D.A."/>
            <person name="Brescovit A.D."/>
            <person name="Santos A.J."/>
        </authorList>
    </citation>
    <scope>NUCLEOTIDE SEQUENCE</scope>
    <source>
        <tissue evidence="1">Shoot tissue taken approximately 20 cm above the soil surface</tissue>
    </source>
</reference>
<proteinExistence type="predicted"/>
<organism evidence="1">
    <name type="scientific">Arundo donax</name>
    <name type="common">Giant reed</name>
    <name type="synonym">Donax arundinaceus</name>
    <dbReference type="NCBI Taxonomy" id="35708"/>
    <lineage>
        <taxon>Eukaryota</taxon>
        <taxon>Viridiplantae</taxon>
        <taxon>Streptophyta</taxon>
        <taxon>Embryophyta</taxon>
        <taxon>Tracheophyta</taxon>
        <taxon>Spermatophyta</taxon>
        <taxon>Magnoliopsida</taxon>
        <taxon>Liliopsida</taxon>
        <taxon>Poales</taxon>
        <taxon>Poaceae</taxon>
        <taxon>PACMAD clade</taxon>
        <taxon>Arundinoideae</taxon>
        <taxon>Arundineae</taxon>
        <taxon>Arundo</taxon>
    </lineage>
</organism>
<dbReference type="EMBL" id="GBRH01180698">
    <property type="protein sequence ID" value="JAE17198.1"/>
    <property type="molecule type" value="Transcribed_RNA"/>
</dbReference>
<protein>
    <submittedName>
        <fullName evidence="1">Uncharacterized protein</fullName>
    </submittedName>
</protein>
<sequence length="12" mass="1135">MGVGGRGFLGGQ</sequence>
<dbReference type="EMBL" id="GBRH01185021">
    <property type="protein sequence ID" value="JAE12875.1"/>
    <property type="molecule type" value="Transcribed_RNA"/>
</dbReference>
<name>A0A0A9FIJ9_ARUDO</name>
<evidence type="ECO:0000313" key="1">
    <source>
        <dbReference type="EMBL" id="JAE12875.1"/>
    </source>
</evidence>
<reference evidence="1" key="2">
    <citation type="journal article" date="2015" name="Data Brief">
        <title>Shoot transcriptome of the giant reed, Arundo donax.</title>
        <authorList>
            <person name="Barrero R.A."/>
            <person name="Guerrero F.D."/>
            <person name="Moolhuijzen P."/>
            <person name="Goolsby J.A."/>
            <person name="Tidwell J."/>
            <person name="Bellgard S.E."/>
            <person name="Bellgard M.I."/>
        </authorList>
    </citation>
    <scope>NUCLEOTIDE SEQUENCE</scope>
    <source>
        <tissue evidence="1">Shoot tissue taken approximately 20 cm above the soil surface</tissue>
    </source>
</reference>